<dbReference type="PANTHER" id="PTHR43963">
    <property type="entry name" value="CARBONYL REDUCTASE 1-RELATED"/>
    <property type="match status" value="1"/>
</dbReference>
<gene>
    <name evidence="5" type="ORF">DN412_30050</name>
</gene>
<evidence type="ECO:0000256" key="1">
    <source>
        <dbReference type="ARBA" id="ARBA00006484"/>
    </source>
</evidence>
<evidence type="ECO:0000256" key="3">
    <source>
        <dbReference type="ARBA" id="ARBA00023002"/>
    </source>
</evidence>
<reference evidence="6" key="1">
    <citation type="submission" date="2018-06" db="EMBL/GenBank/DDBJ databases">
        <authorList>
            <person name="Feng T."/>
            <person name="Jeon C.O."/>
        </authorList>
    </citation>
    <scope>NUCLEOTIDE SEQUENCE [LARGE SCALE GENOMIC DNA]</scope>
    <source>
        <strain evidence="6">S23</strain>
    </source>
</reference>
<dbReference type="RefSeq" id="WP_115214905.1">
    <property type="nucleotide sequence ID" value="NZ_QKWJ01000056.1"/>
</dbReference>
<sequence length="236" mass="25214">MVSQPITVITGASRGLGRAAARRLATVEGHLVVATARKPTELELLETEFRLAGHPVACHPLDVTEDSSAAALANWLTERFGRVDVLINNAGVSLDHYDTSLLELPLETLRRTLEINLFGVLRITQALAPLLRASRAGRVVNLASGMGQLAEMGSGVPAYRISKTALNAVTRILSAEMADSGVKVNSVCPGWCRTDLGGPDAPRSPEQGIDTVVWLATLPDDGPTGGFFRDRQSIPW</sequence>
<comment type="similarity">
    <text evidence="1 4">Belongs to the short-chain dehydrogenases/reductases (SDR) family.</text>
</comment>
<proteinExistence type="inferred from homology"/>
<dbReference type="PRINTS" id="PR00080">
    <property type="entry name" value="SDRFAMILY"/>
</dbReference>
<dbReference type="InterPro" id="IPR002347">
    <property type="entry name" value="SDR_fam"/>
</dbReference>
<dbReference type="GO" id="GO:0016616">
    <property type="term" value="F:oxidoreductase activity, acting on the CH-OH group of donors, NAD or NADP as acceptor"/>
    <property type="evidence" value="ECO:0007669"/>
    <property type="project" value="InterPro"/>
</dbReference>
<evidence type="ECO:0000313" key="6">
    <source>
        <dbReference type="Proteomes" id="UP000255165"/>
    </source>
</evidence>
<dbReference type="EMBL" id="QKWJ01000056">
    <property type="protein sequence ID" value="RDK06733.1"/>
    <property type="molecule type" value="Genomic_DNA"/>
</dbReference>
<keyword evidence="6" id="KW-1185">Reference proteome</keyword>
<dbReference type="InterPro" id="IPR045313">
    <property type="entry name" value="CBR1-like"/>
</dbReference>
<dbReference type="Pfam" id="PF00106">
    <property type="entry name" value="adh_short"/>
    <property type="match status" value="1"/>
</dbReference>
<name>A0A370NMF7_9BURK</name>
<evidence type="ECO:0000313" key="5">
    <source>
        <dbReference type="EMBL" id="RDK06733.1"/>
    </source>
</evidence>
<dbReference type="PANTHER" id="PTHR43963:SF6">
    <property type="entry name" value="CHAIN DEHYDROGENASE FAMILY PROTEIN, PUTATIVE (AFU_ORTHOLOGUE AFUA_3G15350)-RELATED"/>
    <property type="match status" value="1"/>
</dbReference>
<comment type="caution">
    <text evidence="5">The sequence shown here is derived from an EMBL/GenBank/DDBJ whole genome shotgun (WGS) entry which is preliminary data.</text>
</comment>
<dbReference type="SUPFAM" id="SSF51735">
    <property type="entry name" value="NAD(P)-binding Rossmann-fold domains"/>
    <property type="match status" value="1"/>
</dbReference>
<dbReference type="Proteomes" id="UP000255165">
    <property type="component" value="Unassembled WGS sequence"/>
</dbReference>
<accession>A0A370NMF7</accession>
<dbReference type="AlphaFoldDB" id="A0A370NMF7"/>
<dbReference type="PRINTS" id="PR00081">
    <property type="entry name" value="GDHRDH"/>
</dbReference>
<evidence type="ECO:0000256" key="2">
    <source>
        <dbReference type="ARBA" id="ARBA00022857"/>
    </source>
</evidence>
<evidence type="ECO:0000256" key="4">
    <source>
        <dbReference type="RuleBase" id="RU000363"/>
    </source>
</evidence>
<dbReference type="Gene3D" id="3.40.50.720">
    <property type="entry name" value="NAD(P)-binding Rossmann-like Domain"/>
    <property type="match status" value="1"/>
</dbReference>
<keyword evidence="3" id="KW-0560">Oxidoreductase</keyword>
<protein>
    <submittedName>
        <fullName evidence="5">Short-chain dehydrogenase</fullName>
    </submittedName>
</protein>
<dbReference type="CDD" id="cd05324">
    <property type="entry name" value="carb_red_PTCR-like_SDR_c"/>
    <property type="match status" value="1"/>
</dbReference>
<dbReference type="InterPro" id="IPR036291">
    <property type="entry name" value="NAD(P)-bd_dom_sf"/>
</dbReference>
<keyword evidence="2" id="KW-0521">NADP</keyword>
<organism evidence="5 6">
    <name type="scientific">Cupriavidus lacunae</name>
    <dbReference type="NCBI Taxonomy" id="2666307"/>
    <lineage>
        <taxon>Bacteria</taxon>
        <taxon>Pseudomonadati</taxon>
        <taxon>Pseudomonadota</taxon>
        <taxon>Betaproteobacteria</taxon>
        <taxon>Burkholderiales</taxon>
        <taxon>Burkholderiaceae</taxon>
        <taxon>Cupriavidus</taxon>
    </lineage>
</organism>